<evidence type="ECO:0000256" key="2">
    <source>
        <dbReference type="ARBA" id="ARBA00010642"/>
    </source>
</evidence>
<dbReference type="Pfam" id="PF14558">
    <property type="entry name" value="TRP_N"/>
    <property type="match status" value="1"/>
</dbReference>
<evidence type="ECO:0000256" key="5">
    <source>
        <dbReference type="ARBA" id="ARBA00022989"/>
    </source>
</evidence>
<reference evidence="11" key="1">
    <citation type="submission" date="2023-06" db="EMBL/GenBank/DDBJ databases">
        <title>Genome-scale phylogeny and comparative genomics of the fungal order Sordariales.</title>
        <authorList>
            <consortium name="Lawrence Berkeley National Laboratory"/>
            <person name="Hensen N."/>
            <person name="Bonometti L."/>
            <person name="Westerberg I."/>
            <person name="Brannstrom I.O."/>
            <person name="Guillou S."/>
            <person name="Cros-Aarteil S."/>
            <person name="Calhoun S."/>
            <person name="Haridas S."/>
            <person name="Kuo A."/>
            <person name="Mondo S."/>
            <person name="Pangilinan J."/>
            <person name="Riley R."/>
            <person name="Labutti K."/>
            <person name="Andreopoulos B."/>
            <person name="Lipzen A."/>
            <person name="Chen C."/>
            <person name="Yanf M."/>
            <person name="Daum C."/>
            <person name="Ng V."/>
            <person name="Clum A."/>
            <person name="Steindorff A."/>
            <person name="Ohm R."/>
            <person name="Martin F."/>
            <person name="Silar P."/>
            <person name="Natvig D."/>
            <person name="Lalanne C."/>
            <person name="Gautier V."/>
            <person name="Ament-Velasquez S.L."/>
            <person name="Kruys A."/>
            <person name="Hutchinson M.I."/>
            <person name="Powell A.J."/>
            <person name="Barry K."/>
            <person name="Miller A.N."/>
            <person name="Grigoriev I.V."/>
            <person name="Debuchy R."/>
            <person name="Gladieux P."/>
            <person name="Thoren M.H."/>
            <person name="Johannesson H."/>
        </authorList>
    </citation>
    <scope>NUCLEOTIDE SEQUENCE</scope>
    <source>
        <strain evidence="11">CBS 606.72</strain>
    </source>
</reference>
<feature type="compositionally biased region" description="Polar residues" evidence="7">
    <location>
        <begin position="879"/>
        <end position="903"/>
    </location>
</feature>
<evidence type="ECO:0000256" key="8">
    <source>
        <dbReference type="SAM" id="Phobius"/>
    </source>
</evidence>
<dbReference type="PANTHER" id="PTHR31145">
    <property type="entry name" value="INTEGRAL MEMBRANE PROTEIN (AFU_ORTHOLOGUE AFUA_7G01610)"/>
    <property type="match status" value="1"/>
</dbReference>
<name>A0AA39XHD9_9PEZI</name>
<dbReference type="EMBL" id="JAULSU010000001">
    <property type="protein sequence ID" value="KAK0633671.1"/>
    <property type="molecule type" value="Genomic_DNA"/>
</dbReference>
<dbReference type="Pfam" id="PF06011">
    <property type="entry name" value="TRP"/>
    <property type="match status" value="1"/>
</dbReference>
<feature type="compositionally biased region" description="Basic and acidic residues" evidence="7">
    <location>
        <begin position="739"/>
        <end position="749"/>
    </location>
</feature>
<feature type="compositionally biased region" description="Basic and acidic residues" evidence="7">
    <location>
        <begin position="831"/>
        <end position="843"/>
    </location>
</feature>
<feature type="compositionally biased region" description="Low complexity" evidence="7">
    <location>
        <begin position="799"/>
        <end position="816"/>
    </location>
</feature>
<evidence type="ECO:0000256" key="3">
    <source>
        <dbReference type="ARBA" id="ARBA00022692"/>
    </source>
</evidence>
<feature type="transmembrane region" description="Helical" evidence="8">
    <location>
        <begin position="233"/>
        <end position="255"/>
    </location>
</feature>
<keyword evidence="6 8" id="KW-0472">Membrane</keyword>
<feature type="region of interest" description="Disordered" evidence="7">
    <location>
        <begin position="732"/>
        <end position="926"/>
    </location>
</feature>
<dbReference type="GO" id="GO:0009272">
    <property type="term" value="P:fungal-type cell wall biogenesis"/>
    <property type="evidence" value="ECO:0007669"/>
    <property type="project" value="TreeGrafter"/>
</dbReference>
<evidence type="ECO:0000256" key="1">
    <source>
        <dbReference type="ARBA" id="ARBA00004141"/>
    </source>
</evidence>
<sequence length="926" mass="101147">MFVVMAFCKRLAGVLAFLFIMSTAVHAKTEYTYGTDAHGVTRPLAYDRVPALYTGDFGDCLGGQSLFNITKFDAGYYADNLTIVFHLDGASNIKNESLMMHISVDAYGSGRFEMTFDPCYLNLYSLCPLNASVPITGWAVLPVGPEQIGGIPPMAFAIPDFEGTARLRIFANSSETEIGCFQAGMRNGNTFSHPEIVAPVLGGVTLVATIASFATAAYGISVVHMRMHYAHSLSVLVLLETLQSIFFTGALTVNWPSVCVAWWSNFAWASGMIYVPAMVRSVNSFAGVAGNASQVGGAGSVVLNTGGGLLTQIYGRSLSLVGHSPEATQTTKSITRRAPYNASNPFDYTWAGSPMMPGMPLPGTRMGLPGTLAGVNIPAKDAFIVSLIWIMSAIVLTAVSVPTFKLLLELLARTSRIKKSRLSYFRSHWIGYMGHASLRAFFASFFVVVAMALYQFTLPGPSVGVVSIAAATFVVFVLGGVFLIAVACYARTRQGRFVSGPDEIVFHRSRFLGIPTLIPAWRSTLEEHNLEVRPVITMSTRRIRHINTDSIRETVHADQGYVKKFGWFSARYRRTRWWFLTYYVVYLIGRASFVGAAALNPLVQIYGLLIFEICAFSIMIILNPFESARNTALGVWILGISKVTTTGLSIAFLPAFKLDRIIATVIGIVIIIIQGLTVIGLGILVSLSAVSTWMSLTRNQEEMGAEYLEGVRVKYFEAIEEKALDIYRVPKPKKNKKGKEKDEEEHRAPTLEPKFSVVSFRREPKIEDDDDEDEKDTLHDLQPAQNGGKNPDASNPHGVTRVSRTNSVSSQRSVSSLPRGLRAHQATWSSKDGHPDDTPDRPDSSLARRLATAADSPGTVAESSRSGTPAGEAVKRTGSRQSLRTLSGRANSPFSPGLNTPSRETLARYADERRYPTPQPTIPDLE</sequence>
<keyword evidence="4 9" id="KW-0732">Signal</keyword>
<dbReference type="AlphaFoldDB" id="A0AA39XHD9"/>
<feature type="transmembrane region" description="Helical" evidence="8">
    <location>
        <begin position="605"/>
        <end position="625"/>
    </location>
</feature>
<feature type="transmembrane region" description="Helical" evidence="8">
    <location>
        <begin position="661"/>
        <end position="690"/>
    </location>
</feature>
<dbReference type="InterPro" id="IPR010308">
    <property type="entry name" value="TRP_C"/>
</dbReference>
<feature type="compositionally biased region" description="Basic and acidic residues" evidence="7">
    <location>
        <begin position="905"/>
        <end position="915"/>
    </location>
</feature>
<evidence type="ECO:0000256" key="9">
    <source>
        <dbReference type="SAM" id="SignalP"/>
    </source>
</evidence>
<evidence type="ECO:0000313" key="11">
    <source>
        <dbReference type="EMBL" id="KAK0633671.1"/>
    </source>
</evidence>
<feature type="chain" id="PRO_5041274703" description="ML-like domain-containing protein" evidence="9">
    <location>
        <begin position="28"/>
        <end position="926"/>
    </location>
</feature>
<protein>
    <recommendedName>
        <fullName evidence="10">ML-like domain-containing protein</fullName>
    </recommendedName>
</protein>
<keyword evidence="3 8" id="KW-0812">Transmembrane</keyword>
<evidence type="ECO:0000256" key="6">
    <source>
        <dbReference type="ARBA" id="ARBA00023136"/>
    </source>
</evidence>
<feature type="transmembrane region" description="Helical" evidence="8">
    <location>
        <begin position="466"/>
        <end position="490"/>
    </location>
</feature>
<keyword evidence="12" id="KW-1185">Reference proteome</keyword>
<comment type="similarity">
    <text evidence="2">Belongs to the transient receptor potential (TRP) ion channel family.</text>
</comment>
<feature type="compositionally biased region" description="Pro residues" evidence="7">
    <location>
        <begin position="917"/>
        <end position="926"/>
    </location>
</feature>
<feature type="transmembrane region" description="Helical" evidence="8">
    <location>
        <begin position="196"/>
        <end position="221"/>
    </location>
</feature>
<keyword evidence="5 8" id="KW-1133">Transmembrane helix</keyword>
<gene>
    <name evidence="11" type="ORF">B0T14DRAFT_418010</name>
</gene>
<comment type="caution">
    <text evidence="11">The sequence shown here is derived from an EMBL/GenBank/DDBJ whole genome shotgun (WGS) entry which is preliminary data.</text>
</comment>
<feature type="compositionally biased region" description="Acidic residues" evidence="7">
    <location>
        <begin position="766"/>
        <end position="775"/>
    </location>
</feature>
<dbReference type="PANTHER" id="PTHR31145:SF7">
    <property type="entry name" value="TRP-LIKE ION CHANNEL"/>
    <property type="match status" value="1"/>
</dbReference>
<comment type="subcellular location">
    <subcellularLocation>
        <location evidence="1">Membrane</location>
        <topology evidence="1">Multi-pass membrane protein</topology>
    </subcellularLocation>
</comment>
<dbReference type="Proteomes" id="UP001175000">
    <property type="component" value="Unassembled WGS sequence"/>
</dbReference>
<evidence type="ECO:0000313" key="12">
    <source>
        <dbReference type="Proteomes" id="UP001175000"/>
    </source>
</evidence>
<feature type="transmembrane region" description="Helical" evidence="8">
    <location>
        <begin position="577"/>
        <end position="599"/>
    </location>
</feature>
<feature type="signal peptide" evidence="9">
    <location>
        <begin position="1"/>
        <end position="27"/>
    </location>
</feature>
<evidence type="ECO:0000259" key="10">
    <source>
        <dbReference type="SMART" id="SM01320"/>
    </source>
</evidence>
<evidence type="ECO:0000256" key="4">
    <source>
        <dbReference type="ARBA" id="ARBA00022729"/>
    </source>
</evidence>
<evidence type="ECO:0000256" key="7">
    <source>
        <dbReference type="SAM" id="MobiDB-lite"/>
    </source>
</evidence>
<proteinExistence type="inferred from homology"/>
<dbReference type="InterPro" id="IPR032800">
    <property type="entry name" value="TRP_N"/>
</dbReference>
<feature type="transmembrane region" description="Helical" evidence="8">
    <location>
        <begin position="429"/>
        <end position="454"/>
    </location>
</feature>
<accession>A0AA39XHD9</accession>
<feature type="transmembrane region" description="Helical" evidence="8">
    <location>
        <begin position="382"/>
        <end position="408"/>
    </location>
</feature>
<dbReference type="InterPro" id="IPR040241">
    <property type="entry name" value="TRP_Flc/Pkd2-like"/>
</dbReference>
<feature type="domain" description="ML-like" evidence="10">
    <location>
        <begin position="50"/>
        <end position="192"/>
    </location>
</feature>
<dbReference type="GO" id="GO:0055085">
    <property type="term" value="P:transmembrane transport"/>
    <property type="evidence" value="ECO:0007669"/>
    <property type="project" value="TreeGrafter"/>
</dbReference>
<dbReference type="SMART" id="SM01320">
    <property type="entry name" value="TRP_N"/>
    <property type="match status" value="1"/>
</dbReference>
<organism evidence="11 12">
    <name type="scientific">Immersiella caudata</name>
    <dbReference type="NCBI Taxonomy" id="314043"/>
    <lineage>
        <taxon>Eukaryota</taxon>
        <taxon>Fungi</taxon>
        <taxon>Dikarya</taxon>
        <taxon>Ascomycota</taxon>
        <taxon>Pezizomycotina</taxon>
        <taxon>Sordariomycetes</taxon>
        <taxon>Sordariomycetidae</taxon>
        <taxon>Sordariales</taxon>
        <taxon>Lasiosphaeriaceae</taxon>
        <taxon>Immersiella</taxon>
    </lineage>
</organism>
<dbReference type="GO" id="GO:0016020">
    <property type="term" value="C:membrane"/>
    <property type="evidence" value="ECO:0007669"/>
    <property type="project" value="UniProtKB-SubCell"/>
</dbReference>
<feature type="transmembrane region" description="Helical" evidence="8">
    <location>
        <begin position="632"/>
        <end position="655"/>
    </location>
</feature>